<feature type="region of interest" description="Disordered" evidence="2">
    <location>
        <begin position="2117"/>
        <end position="2155"/>
    </location>
</feature>
<keyword evidence="6" id="KW-1185">Reference proteome</keyword>
<keyword evidence="3" id="KW-0472">Membrane</keyword>
<dbReference type="InterPro" id="IPR006626">
    <property type="entry name" value="PbH1"/>
</dbReference>
<dbReference type="InterPro" id="IPR024616">
    <property type="entry name" value="Pherophorin"/>
</dbReference>
<feature type="transmembrane region" description="Helical" evidence="3">
    <location>
        <begin position="2492"/>
        <end position="2516"/>
    </location>
</feature>
<feature type="transmembrane region" description="Helical" evidence="3">
    <location>
        <begin position="2926"/>
        <end position="2947"/>
    </location>
</feature>
<organism evidence="5 6">
    <name type="scientific">Chlamydomonas incerta</name>
    <dbReference type="NCBI Taxonomy" id="51695"/>
    <lineage>
        <taxon>Eukaryota</taxon>
        <taxon>Viridiplantae</taxon>
        <taxon>Chlorophyta</taxon>
        <taxon>core chlorophytes</taxon>
        <taxon>Chlorophyceae</taxon>
        <taxon>CS clade</taxon>
        <taxon>Chlamydomonadales</taxon>
        <taxon>Chlamydomonadaceae</taxon>
        <taxon>Chlamydomonas</taxon>
    </lineage>
</organism>
<proteinExistence type="predicted"/>
<feature type="domain" description="Pherophorin" evidence="4">
    <location>
        <begin position="2"/>
        <end position="134"/>
    </location>
</feature>
<feature type="transmembrane region" description="Helical" evidence="3">
    <location>
        <begin position="2747"/>
        <end position="2766"/>
    </location>
</feature>
<dbReference type="PANTHER" id="PTHR11319:SF35">
    <property type="entry name" value="OUTER MEMBRANE PROTEIN PMPC-RELATED"/>
    <property type="match status" value="1"/>
</dbReference>
<dbReference type="OrthoDB" id="547223at2759"/>
<keyword evidence="3" id="KW-0812">Transmembrane</keyword>
<name>A0A835T516_CHLIN</name>
<evidence type="ECO:0000313" key="6">
    <source>
        <dbReference type="Proteomes" id="UP000650467"/>
    </source>
</evidence>
<sequence>MFCFKIGVGACERPKNPCCNANIKKFELDVDPACRKAGFTSFYGKDLNNLVKTPTQPFFDNPDGAPPDGLVLKVTELGLNKSNADGMHLCFQYIPSARTPARCGTPAGLCRGADSTGSRLCNVALTSSDNNCCPVTDFIPAAPPSPPRPPPATPTTCTVCVDQAINVTLGAAVAKDAGAVSKITADVCAYIRDGVDYYPLQDSADPSPACISNYNAAKAELNVGMKLCFLTTAAVAEDAKASWYDSKGSLEWLVELIPDEAVCARVDARVTGCTSWPDVKPYDGGCAFTPEAPPPEIVTPTTIAPPPMPPRTFGAAALPAYSSWRYPRWFQIIIGPLDAEDGENCLSFNATATTATKMQVSPCNCRDPGQLVKFSFGKSPYEDTKVGPLGFAVIQFTAAVDVNRTGATPGGCVQQPLGLTISEVRNDETDDLVLGPCVAPPQSNQGRRLQGGRVGRAAGMGGMGDGTAGGAVKAAWGAEDAGVELNGGAKRTTYLTYGDPALGGLRRTGLRRLTQAGGAGSGPALIFISKNFFTQPKYRVIMDSRGLLPSTIRACLTAVMPPEAGDELVFQRCKYAPRPGFPANRGFLAENQKWRLVRDRDARDAARSLLPVGSTDTPFPYFTIKSSLTDSGGRELCPSPFNANQGSPSKVTTERGLCIYSTGAVGQPPRLISSTTLDDVGKSVQCSPLTRDLLLRIYLAVDVTIKPGPDPDNPDIIPVPDAIKKSVDVYNKYVWQHLPQIIPSKTNITNATRYIPSDPNVTLTLYGTAFPVLVVDGQKLISGMSRVVLATNFVKSTAFNTSEDTAFCDIRPGRYSVLASPEMVIPPNGSWARWTKPSSEPSLGKPDDLFSQVVLDLARWITQGSSKWDEDLPQRGKLCTSNSTYQPFLEFLAAERPDLFEDVNSTSIQPLSSLATNDPQAADNLIKSCDVYVVDHFDNMYSLASPSLALNRYLTAGGKALLAVVNTLPADLSTNTSQIRIFESGIIVDRITEPPADFGIGGRRRAQADPDNKCLDALFAPPLPPSPPPSPPRPPSPPVPGNSSLVVPKGATTKKVTDDLDARFSNIDSFAATILDSSSTPPTDPDAQLDLMFKQQVLINSLTSIRAACDKDAKTNPSDQNLRNQLDRVNQLLTSMKKYRDELQLLSEAVDLGPDDRLTACSAVVFQESSKTVKQIPYLGNLLNATNSIVTIVDWHVDAPNRPSAAVFMDSSVTISNSFWQSIGSEFYDGDGGQAPPLIQANRTSITLQNCSFANYTSTPVSGFRVQLLANNFSGNAMSDRNADARGGAVYADSCEPGPTGLYIEGGVLQYNQARMGGALYIFECNATLLGVPVSGNTGEYGGAVYAQHAGSTPHLTQLRMIDSRFEANSASLQGGALFTLATGVLVVNCTFVRQSAIYSAVGVVKEASKDVIPQIVPNYDMSWLDGPAFMRLTVTNSTFADNAAVDSAGVLTVDDSESLFIGYGGVLMLTSCRVTGANVISSAFGSNYAHGSGGAIMGSACKMLVQNSTFDRNIAVAHGGAVYSVHRRSAASTEAALPPLRIVESVFTANSAQQGDGGAVLALSIRVNITTCRFEDNAAPLGRGGGCAVDNNLHLITTGGTFARNRASEGGALMVTKTDNVTISNLSLDANTASALGGGASITLCPCVDVSNATATNNTAGTGVTGSGGGIHLLQTTKLRADSPAVCHLPPRHSAWFVSVAAQGNTAADSGGAFLIDGFGDDVLLTNMTVSGNTAASGWGGGIAIMPPRAGEKGLVVGTNYSNQVVIGSSDLSSNLAGSGGGAVAVLSADVAVSMQLLGSVLHNNRAAGDGGAVHVAGNVTATISQVVLSGNVAQQGSGGALKALGCELLDITNSTFAANAATELGGAAHVDACRMLSLQQIWVAGNTAASAGGLAITNPTTDSATAALVLNSTFYGDVAASNDSTAMGYGGAMVIRGRVAALVTDTRFDSNYADTQGGAVLVDSTACQGVGLLPHPVVGNVSCNTVITSANEALDDLVFNNTARANGGAFYVTNANGLLIACDAEPPQSSDVNGTVTRSTPSSFADLFTSAVRADAPDCLKSARQNNSVKAFVDLATQTTDSNVSTGYGAFVASTPVRLSLTIASWTLVQATGNDTTGGGAQNSTVSDVTAGADGQNSTAGATLPAAPPAAGGGDLLAQKSSTLDTAPVVSSSQDGAVKVTAFSNRPMDLTFYLYDAFDQVAQDGREGYRMGVVKIREDATVNYSTSSTSACEPELKGSLAGIVTRGNTTINAFRVRAPKGSYKLNITVEDMEFDANSVPPLQVEVSIPPCRVGETPSSDDALCDKCRSLTFSLWQDDAPLNGSCRRTNTDNARCFACPDRAKCPGGAVMFPEQGSWHSAANSTFFIECPNKGACRDGDDYLQRRLQPCQEWWYQQGLDFDYQAFADSILAGDLSLYPDAPRAVNGTYDPDAACALWGLPQGHPAAYMTRQCSESYAGNVCGTCVSVDGVMYSNDGAFNCTECMAKAATIVLLIVFFLISTFNIFYATLFTFMADYTQEEESEMAVGDIIQVAIQHFQYYNIITGYGIDWPASIQGLNTAFGMLTGNVQQQAATPSCLLSPDASSQQQAEAEQYTALFSPAILLGAVLFLWCIRSLVWNARSVYGAATELDLRRLSQLPRPAPEDGTTEDVEKGNNGGKGESAGDQDGLDDANGGDGGDTKEGGGGTGDGEDAAPPPAPPTCCGGLTALVCLPIKTYMKNTYSMEGEEGQARWASLINIDRTTGIFKQFMIVTLVVTGILYPAWAQATLSIFSCYFLDTGEGEWPEYQLATAGSGYWVRDMNQACYTGYHSSTWLPLGIAFIAIVCVGVPFLSAFVLWLNRNRLQTVHVAQTYGFLYRRYTPERYLWGAVSQIQMLLSVVVDVFGTVLPPYMQAVLFQISLIFKMSIDSYFMPNKYPLLARLEFLSLAVLSITISLGLFFLPPAGQKDPVTPAAEQGIAAIILVLNIGICLYLMVRPCYTCRGTC</sequence>
<reference evidence="5" key="1">
    <citation type="journal article" date="2020" name="bioRxiv">
        <title>Comparative genomics of Chlamydomonas.</title>
        <authorList>
            <person name="Craig R.J."/>
            <person name="Hasan A.R."/>
            <person name="Ness R.W."/>
            <person name="Keightley P.D."/>
        </authorList>
    </citation>
    <scope>NUCLEOTIDE SEQUENCE</scope>
    <source>
        <strain evidence="5">SAG 7.73</strain>
    </source>
</reference>
<evidence type="ECO:0000259" key="4">
    <source>
        <dbReference type="Pfam" id="PF12499"/>
    </source>
</evidence>
<feature type="region of interest" description="Disordered" evidence="2">
    <location>
        <begin position="2640"/>
        <end position="2701"/>
    </location>
</feature>
<dbReference type="EMBL" id="JAEHOC010000021">
    <property type="protein sequence ID" value="KAG2432600.1"/>
    <property type="molecule type" value="Genomic_DNA"/>
</dbReference>
<feature type="coiled-coil region" evidence="1">
    <location>
        <begin position="1122"/>
        <end position="1149"/>
    </location>
</feature>
<comment type="caution">
    <text evidence="5">The sequence shown here is derived from an EMBL/GenBank/DDBJ whole genome shotgun (WGS) entry which is preliminary data.</text>
</comment>
<keyword evidence="3" id="KW-1133">Transmembrane helix</keyword>
<evidence type="ECO:0000256" key="3">
    <source>
        <dbReference type="SAM" id="Phobius"/>
    </source>
</evidence>
<feature type="compositionally biased region" description="Pro residues" evidence="2">
    <location>
        <begin position="1021"/>
        <end position="1040"/>
    </location>
</feature>
<evidence type="ECO:0000256" key="1">
    <source>
        <dbReference type="SAM" id="Coils"/>
    </source>
</evidence>
<dbReference type="InterPro" id="IPR011050">
    <property type="entry name" value="Pectin_lyase_fold/virulence"/>
</dbReference>
<accession>A0A835T516</accession>
<evidence type="ECO:0000256" key="2">
    <source>
        <dbReference type="SAM" id="MobiDB-lite"/>
    </source>
</evidence>
<evidence type="ECO:0000313" key="5">
    <source>
        <dbReference type="EMBL" id="KAG2432600.1"/>
    </source>
</evidence>
<dbReference type="Proteomes" id="UP000650467">
    <property type="component" value="Unassembled WGS sequence"/>
</dbReference>
<feature type="region of interest" description="Disordered" evidence="2">
    <location>
        <begin position="1015"/>
        <end position="1048"/>
    </location>
</feature>
<dbReference type="Pfam" id="PF12499">
    <property type="entry name" value="DUF3707"/>
    <property type="match status" value="1"/>
</dbReference>
<dbReference type="PANTHER" id="PTHR11319">
    <property type="entry name" value="G PROTEIN-COUPLED RECEPTOR-RELATED"/>
    <property type="match status" value="1"/>
</dbReference>
<gene>
    <name evidence="5" type="ORF">HXX76_008940</name>
</gene>
<dbReference type="SUPFAM" id="SSF51126">
    <property type="entry name" value="Pectin lyase-like"/>
    <property type="match status" value="3"/>
</dbReference>
<feature type="transmembrane region" description="Helical" evidence="3">
    <location>
        <begin position="2819"/>
        <end position="2841"/>
    </location>
</feature>
<keyword evidence="1" id="KW-0175">Coiled coil</keyword>
<feature type="transmembrane region" description="Helical" evidence="3">
    <location>
        <begin position="2959"/>
        <end position="2977"/>
    </location>
</feature>
<dbReference type="SMART" id="SM00710">
    <property type="entry name" value="PbH1"/>
    <property type="match status" value="9"/>
</dbReference>
<protein>
    <recommendedName>
        <fullName evidence="4">Pherophorin domain-containing protein</fullName>
    </recommendedName>
</protein>